<dbReference type="EMBL" id="CAUOFW020001019">
    <property type="protein sequence ID" value="CAK9140157.1"/>
    <property type="molecule type" value="Genomic_DNA"/>
</dbReference>
<feature type="region of interest" description="Disordered" evidence="3">
    <location>
        <begin position="22"/>
        <end position="45"/>
    </location>
</feature>
<dbReference type="SUPFAM" id="SSF51197">
    <property type="entry name" value="Clavaminate synthase-like"/>
    <property type="match status" value="1"/>
</dbReference>
<evidence type="ECO:0000313" key="6">
    <source>
        <dbReference type="EMBL" id="CAK9140157.1"/>
    </source>
</evidence>
<evidence type="ECO:0000256" key="1">
    <source>
        <dbReference type="ARBA" id="ARBA00022723"/>
    </source>
</evidence>
<feature type="domain" description="Non-haem dioxygenase N-terminal" evidence="5">
    <location>
        <begin position="50"/>
        <end position="160"/>
    </location>
</feature>
<sequence>MSMEIAGGEVIRVQSLSQNGKGQVPIQYIQPPENRPSKLNTPNTESSKLVPVIDLSTGRNADLLLGEIAGACREWGAFHVTNHGVPIRLLDDMRSAGRSFFEDSHMADKIQYSCNSSSPASEGYGSRMLVSSDDTVLDWRDYFDHHTLPISRRNPSRWPHFPPNYRLISAPSSLYCFVLLVLTFCLVAEKTQCMSLDREIVVDYSDHMKALAQKLLGLISESLGLPSLCIEESIGEFYQNITISYYPPCPQPELTLGLQAHSDMGAITFLIQDDVGGLEVCKDDGEGHGGSMGEAWQGAGMQLKLQKVLRVQRGTREQWSVEWSALRCRWPKVSKDMAGVLHDRHALRLGIGQEVVI</sequence>
<evidence type="ECO:0000256" key="3">
    <source>
        <dbReference type="SAM" id="MobiDB-lite"/>
    </source>
</evidence>
<reference evidence="6 7" key="1">
    <citation type="submission" date="2024-02" db="EMBL/GenBank/DDBJ databases">
        <authorList>
            <person name="Vignale AGUSTIN F."/>
            <person name="Sosa J E."/>
            <person name="Modenutti C."/>
        </authorList>
    </citation>
    <scope>NUCLEOTIDE SEQUENCE [LARGE SCALE GENOMIC DNA]</scope>
</reference>
<evidence type="ECO:0000259" key="4">
    <source>
        <dbReference type="Pfam" id="PF03171"/>
    </source>
</evidence>
<comment type="caution">
    <text evidence="6">The sequence shown here is derived from an EMBL/GenBank/DDBJ whole genome shotgun (WGS) entry which is preliminary data.</text>
</comment>
<dbReference type="Gene3D" id="2.60.120.330">
    <property type="entry name" value="B-lactam Antibiotic, Isopenicillin N Synthase, Chain"/>
    <property type="match status" value="1"/>
</dbReference>
<gene>
    <name evidence="6" type="ORF">ILEXP_LOCUS7598</name>
</gene>
<dbReference type="PANTHER" id="PTHR47991">
    <property type="entry name" value="OXOGLUTARATE/IRON-DEPENDENT DIOXYGENASE"/>
    <property type="match status" value="1"/>
</dbReference>
<name>A0ABC8RDK7_9AQUA</name>
<evidence type="ECO:0000259" key="5">
    <source>
        <dbReference type="Pfam" id="PF14226"/>
    </source>
</evidence>
<keyword evidence="1" id="KW-0479">Metal-binding</keyword>
<dbReference type="GO" id="GO:0046872">
    <property type="term" value="F:metal ion binding"/>
    <property type="evidence" value="ECO:0007669"/>
    <property type="project" value="UniProtKB-KW"/>
</dbReference>
<keyword evidence="7" id="KW-1185">Reference proteome</keyword>
<evidence type="ECO:0000256" key="2">
    <source>
        <dbReference type="ARBA" id="ARBA00023004"/>
    </source>
</evidence>
<organism evidence="6 7">
    <name type="scientific">Ilex paraguariensis</name>
    <name type="common">yerba mate</name>
    <dbReference type="NCBI Taxonomy" id="185542"/>
    <lineage>
        <taxon>Eukaryota</taxon>
        <taxon>Viridiplantae</taxon>
        <taxon>Streptophyta</taxon>
        <taxon>Embryophyta</taxon>
        <taxon>Tracheophyta</taxon>
        <taxon>Spermatophyta</taxon>
        <taxon>Magnoliopsida</taxon>
        <taxon>eudicotyledons</taxon>
        <taxon>Gunneridae</taxon>
        <taxon>Pentapetalae</taxon>
        <taxon>asterids</taxon>
        <taxon>campanulids</taxon>
        <taxon>Aquifoliales</taxon>
        <taxon>Aquifoliaceae</taxon>
        <taxon>Ilex</taxon>
    </lineage>
</organism>
<dbReference type="InterPro" id="IPR027443">
    <property type="entry name" value="IPNS-like_sf"/>
</dbReference>
<dbReference type="PRINTS" id="PR00682">
    <property type="entry name" value="IPNSYNTHASE"/>
</dbReference>
<keyword evidence="2" id="KW-0408">Iron</keyword>
<dbReference type="AlphaFoldDB" id="A0ABC8RDK7"/>
<dbReference type="InterPro" id="IPR050295">
    <property type="entry name" value="Plant_2OG-oxidoreductases"/>
</dbReference>
<evidence type="ECO:0008006" key="8">
    <source>
        <dbReference type="Google" id="ProtNLM"/>
    </source>
</evidence>
<dbReference type="Pfam" id="PF14226">
    <property type="entry name" value="DIOX_N"/>
    <property type="match status" value="1"/>
</dbReference>
<dbReference type="Proteomes" id="UP001642360">
    <property type="component" value="Unassembled WGS sequence"/>
</dbReference>
<protein>
    <recommendedName>
        <fullName evidence="8">Anthocyanidin synthase</fullName>
    </recommendedName>
</protein>
<evidence type="ECO:0000313" key="7">
    <source>
        <dbReference type="Proteomes" id="UP001642360"/>
    </source>
</evidence>
<dbReference type="InterPro" id="IPR026992">
    <property type="entry name" value="DIOX_N"/>
</dbReference>
<feature type="domain" description="Isopenicillin N synthase-like Fe(2+) 2OG dioxygenase" evidence="4">
    <location>
        <begin position="241"/>
        <end position="285"/>
    </location>
</feature>
<dbReference type="Pfam" id="PF03171">
    <property type="entry name" value="2OG-FeII_Oxy"/>
    <property type="match status" value="1"/>
</dbReference>
<accession>A0ABC8RDK7</accession>
<proteinExistence type="predicted"/>
<dbReference type="InterPro" id="IPR044861">
    <property type="entry name" value="IPNS-like_FE2OG_OXY"/>
</dbReference>